<dbReference type="Proteomes" id="UP000789901">
    <property type="component" value="Unassembled WGS sequence"/>
</dbReference>
<dbReference type="InterPro" id="IPR043502">
    <property type="entry name" value="DNA/RNA_pol_sf"/>
</dbReference>
<sequence>LLSAHAMPPKIFEIHNGFKNHIAMDVTAIDSTMTWPYIRMLKTIRKFGYKNYPQKIAAENLIDNYYDNLYNSYLWNMYTAFTQLTSIPESDFFKYNYLIAYGDDNVLSSNICNDKWNANNMIKYFAQCGISLKVEDVFSNINGIEFLTMENKLIDFHKRYIRTNKDFLILNDLCYKQIYTKYLSFFFIDDNYNLIDEVKKYVPEYKYNNIMQSIY</sequence>
<feature type="non-terminal residue" evidence="1">
    <location>
        <position position="1"/>
    </location>
</feature>
<keyword evidence="2" id="KW-1185">Reference proteome</keyword>
<name>A0ABN7VME0_GIGMA</name>
<accession>A0ABN7VME0</accession>
<dbReference type="SUPFAM" id="SSF56672">
    <property type="entry name" value="DNA/RNA polymerases"/>
    <property type="match status" value="1"/>
</dbReference>
<dbReference type="EMBL" id="CAJVQB010018064">
    <property type="protein sequence ID" value="CAG8786410.1"/>
    <property type="molecule type" value="Genomic_DNA"/>
</dbReference>
<protein>
    <submittedName>
        <fullName evidence="1">25549_t:CDS:1</fullName>
    </submittedName>
</protein>
<comment type="caution">
    <text evidence="1">The sequence shown here is derived from an EMBL/GenBank/DDBJ whole genome shotgun (WGS) entry which is preliminary data.</text>
</comment>
<evidence type="ECO:0000313" key="1">
    <source>
        <dbReference type="EMBL" id="CAG8786410.1"/>
    </source>
</evidence>
<dbReference type="Gene3D" id="3.30.70.270">
    <property type="match status" value="1"/>
</dbReference>
<evidence type="ECO:0000313" key="2">
    <source>
        <dbReference type="Proteomes" id="UP000789901"/>
    </source>
</evidence>
<proteinExistence type="predicted"/>
<reference evidence="1 2" key="1">
    <citation type="submission" date="2021-06" db="EMBL/GenBank/DDBJ databases">
        <authorList>
            <person name="Kallberg Y."/>
            <person name="Tangrot J."/>
            <person name="Rosling A."/>
        </authorList>
    </citation>
    <scope>NUCLEOTIDE SEQUENCE [LARGE SCALE GENOMIC DNA]</scope>
    <source>
        <strain evidence="1 2">120-4 pot B 10/14</strain>
    </source>
</reference>
<gene>
    <name evidence="1" type="ORF">GMARGA_LOCUS20513</name>
</gene>
<dbReference type="InterPro" id="IPR043128">
    <property type="entry name" value="Rev_trsase/Diguanyl_cyclase"/>
</dbReference>
<organism evidence="1 2">
    <name type="scientific">Gigaspora margarita</name>
    <dbReference type="NCBI Taxonomy" id="4874"/>
    <lineage>
        <taxon>Eukaryota</taxon>
        <taxon>Fungi</taxon>
        <taxon>Fungi incertae sedis</taxon>
        <taxon>Mucoromycota</taxon>
        <taxon>Glomeromycotina</taxon>
        <taxon>Glomeromycetes</taxon>
        <taxon>Diversisporales</taxon>
        <taxon>Gigasporaceae</taxon>
        <taxon>Gigaspora</taxon>
    </lineage>
</organism>